<comment type="caution">
    <text evidence="2">The sequence shown here is derived from an EMBL/GenBank/DDBJ whole genome shotgun (WGS) entry which is preliminary data.</text>
</comment>
<feature type="domain" description="AMP-binding enzyme C-terminal" evidence="1">
    <location>
        <begin position="103"/>
        <end position="166"/>
    </location>
</feature>
<dbReference type="Gene3D" id="3.30.300.30">
    <property type="match status" value="1"/>
</dbReference>
<organism evidence="2 3">
    <name type="scientific">Grifola frondosa</name>
    <name type="common">Maitake</name>
    <name type="synonym">Polyporus frondosus</name>
    <dbReference type="NCBI Taxonomy" id="5627"/>
    <lineage>
        <taxon>Eukaryota</taxon>
        <taxon>Fungi</taxon>
        <taxon>Dikarya</taxon>
        <taxon>Basidiomycota</taxon>
        <taxon>Agaricomycotina</taxon>
        <taxon>Agaricomycetes</taxon>
        <taxon>Polyporales</taxon>
        <taxon>Grifolaceae</taxon>
        <taxon>Grifola</taxon>
    </lineage>
</organism>
<dbReference type="InterPro" id="IPR042099">
    <property type="entry name" value="ANL_N_sf"/>
</dbReference>
<dbReference type="EMBL" id="LUGG01000003">
    <property type="protein sequence ID" value="OBZ76378.1"/>
    <property type="molecule type" value="Genomic_DNA"/>
</dbReference>
<dbReference type="Gene3D" id="3.40.50.12780">
    <property type="entry name" value="N-terminal domain of ligase-like"/>
    <property type="match status" value="1"/>
</dbReference>
<dbReference type="OMA" id="GNAMPPN"/>
<dbReference type="PANTHER" id="PTHR24096">
    <property type="entry name" value="LONG-CHAIN-FATTY-ACID--COA LIGASE"/>
    <property type="match status" value="1"/>
</dbReference>
<dbReference type="PANTHER" id="PTHR24096:SF422">
    <property type="entry name" value="BCDNA.GH02901"/>
    <property type="match status" value="1"/>
</dbReference>
<dbReference type="SUPFAM" id="SSF56801">
    <property type="entry name" value="Acetyl-CoA synthetase-like"/>
    <property type="match status" value="1"/>
</dbReference>
<reference evidence="2 3" key="1">
    <citation type="submission" date="2016-03" db="EMBL/GenBank/DDBJ databases">
        <title>Whole genome sequencing of Grifola frondosa 9006-11.</title>
        <authorList>
            <person name="Min B."/>
            <person name="Park H."/>
            <person name="Kim J.-G."/>
            <person name="Cho H."/>
            <person name="Oh Y.-L."/>
            <person name="Kong W.-S."/>
            <person name="Choi I.-G."/>
        </authorList>
    </citation>
    <scope>NUCLEOTIDE SEQUENCE [LARGE SCALE GENOMIC DNA]</scope>
    <source>
        <strain evidence="2 3">9006-11</strain>
    </source>
</reference>
<evidence type="ECO:0000313" key="3">
    <source>
        <dbReference type="Proteomes" id="UP000092993"/>
    </source>
</evidence>
<dbReference type="Pfam" id="PF13193">
    <property type="entry name" value="AMP-binding_C"/>
    <property type="match status" value="1"/>
</dbReference>
<dbReference type="InterPro" id="IPR045851">
    <property type="entry name" value="AMP-bd_C_sf"/>
</dbReference>
<evidence type="ECO:0000259" key="1">
    <source>
        <dbReference type="Pfam" id="PF13193"/>
    </source>
</evidence>
<gene>
    <name evidence="2" type="primary">4CLL3</name>
    <name evidence="2" type="ORF">A0H81_03410</name>
</gene>
<dbReference type="OrthoDB" id="6509636at2759"/>
<sequence>MFPVSQKIGTLGSAGQLVSGTIAKVVKADGSLAGVGEPGELFITGPQITLGYYGNDEATRETYIDGWLRTGDEVLFHENGDIFVVDRIKELIKVKGFQVAPSELEGHLIGHPDVVDVAVVGAPDDYSGEVPLAYVVLKPDTAKAIQENTSLAADVRTSIFKHVADVKSKYKWLAGGVEFIDGYPEES</sequence>
<evidence type="ECO:0000313" key="2">
    <source>
        <dbReference type="EMBL" id="OBZ76378.1"/>
    </source>
</evidence>
<dbReference type="GO" id="GO:0016405">
    <property type="term" value="F:CoA-ligase activity"/>
    <property type="evidence" value="ECO:0007669"/>
    <property type="project" value="TreeGrafter"/>
</dbReference>
<dbReference type="Proteomes" id="UP000092993">
    <property type="component" value="Unassembled WGS sequence"/>
</dbReference>
<proteinExistence type="predicted"/>
<keyword evidence="2" id="KW-0436">Ligase</keyword>
<accession>A0A1C7MHS8</accession>
<dbReference type="AlphaFoldDB" id="A0A1C7MHS8"/>
<protein>
    <submittedName>
        <fullName evidence="2">4-coumarate--CoA ligase-like 3</fullName>
    </submittedName>
</protein>
<dbReference type="InterPro" id="IPR025110">
    <property type="entry name" value="AMP-bd_C"/>
</dbReference>
<name>A0A1C7MHS8_GRIFR</name>
<dbReference type="STRING" id="5627.A0A1C7MHS8"/>
<keyword evidence="3" id="KW-1185">Reference proteome</keyword>